<dbReference type="OrthoDB" id="5116782at2"/>
<proteinExistence type="predicted"/>
<protein>
    <submittedName>
        <fullName evidence="2">Uncharacterized protein</fullName>
    </submittedName>
</protein>
<dbReference type="PATRIC" id="fig|82380.11.peg.3236"/>
<accession>A0A0F0L4N8</accession>
<keyword evidence="1" id="KW-0812">Transmembrane</keyword>
<evidence type="ECO:0000256" key="1">
    <source>
        <dbReference type="SAM" id="Phobius"/>
    </source>
</evidence>
<dbReference type="Proteomes" id="UP000033640">
    <property type="component" value="Unassembled WGS sequence"/>
</dbReference>
<comment type="caution">
    <text evidence="2">The sequence shown here is derived from an EMBL/GenBank/DDBJ whole genome shotgun (WGS) entry which is preliminary data.</text>
</comment>
<name>A0A0F0L4N8_9MICO</name>
<reference evidence="2 3" key="1">
    <citation type="submission" date="2015-02" db="EMBL/GenBank/DDBJ databases">
        <title>Draft genome sequences of ten Microbacterium spp. with emphasis on heavy metal contaminated environments.</title>
        <authorList>
            <person name="Corretto E."/>
        </authorList>
    </citation>
    <scope>NUCLEOTIDE SEQUENCE [LARGE SCALE GENOMIC DNA]</scope>
    <source>
        <strain evidence="2 3">BEL4b</strain>
    </source>
</reference>
<evidence type="ECO:0000313" key="2">
    <source>
        <dbReference type="EMBL" id="KJL28137.1"/>
    </source>
</evidence>
<sequence>MSDARIEAPEASGARRGPRWLTGLVLGLAGLFYAYAVWNAVAHLVGFARSGLTGIGWVTLLFGVIFPALVFAFAFVIGRRRSIGELALVLLAGLGVVAVFWLSLLGYSVLNMRELIDVAPLS</sequence>
<keyword evidence="1" id="KW-1133">Transmembrane helix</keyword>
<gene>
    <name evidence="2" type="ORF">RS83_03204</name>
</gene>
<keyword evidence="1" id="KW-0472">Membrane</keyword>
<organism evidence="2 3">
    <name type="scientific">Microbacterium oxydans</name>
    <dbReference type="NCBI Taxonomy" id="82380"/>
    <lineage>
        <taxon>Bacteria</taxon>
        <taxon>Bacillati</taxon>
        <taxon>Actinomycetota</taxon>
        <taxon>Actinomycetes</taxon>
        <taxon>Micrococcales</taxon>
        <taxon>Microbacteriaceae</taxon>
        <taxon>Microbacterium</taxon>
    </lineage>
</organism>
<dbReference type="RefSeq" id="WP_045280444.1">
    <property type="nucleotide sequence ID" value="NZ_CAKKLT010000001.1"/>
</dbReference>
<feature type="transmembrane region" description="Helical" evidence="1">
    <location>
        <begin position="54"/>
        <end position="76"/>
    </location>
</feature>
<dbReference type="EMBL" id="JYIW01000026">
    <property type="protein sequence ID" value="KJL28137.1"/>
    <property type="molecule type" value="Genomic_DNA"/>
</dbReference>
<feature type="transmembrane region" description="Helical" evidence="1">
    <location>
        <begin position="88"/>
        <end position="110"/>
    </location>
</feature>
<dbReference type="AlphaFoldDB" id="A0A0F0L4N8"/>
<feature type="transmembrane region" description="Helical" evidence="1">
    <location>
        <begin position="20"/>
        <end position="42"/>
    </location>
</feature>
<evidence type="ECO:0000313" key="3">
    <source>
        <dbReference type="Proteomes" id="UP000033640"/>
    </source>
</evidence>